<gene>
    <name evidence="2" type="ORF">TQ33_0915</name>
</gene>
<organism evidence="2 3">
    <name type="scientific">Kangiella geojedonensis</name>
    <dbReference type="NCBI Taxonomy" id="914150"/>
    <lineage>
        <taxon>Bacteria</taxon>
        <taxon>Pseudomonadati</taxon>
        <taxon>Pseudomonadota</taxon>
        <taxon>Gammaproteobacteria</taxon>
        <taxon>Kangiellales</taxon>
        <taxon>Kangiellaceae</taxon>
        <taxon>Kangiella</taxon>
    </lineage>
</organism>
<evidence type="ECO:0000313" key="2">
    <source>
        <dbReference type="EMBL" id="AKE51883.1"/>
    </source>
</evidence>
<dbReference type="AlphaFoldDB" id="A0A0F6RBW0"/>
<proteinExistence type="predicted"/>
<protein>
    <submittedName>
        <fullName evidence="2">Uncharacterized protein</fullName>
    </submittedName>
</protein>
<dbReference type="Proteomes" id="UP000034071">
    <property type="component" value="Chromosome"/>
</dbReference>
<sequence length="111" mass="12647">MFKPFLAGVLLLAVTSVAKAEVLDIDDHMADKIVSICKFVQGEGHPEQLRLKGMAWCKVGVDYLPEEFKRQKKLVNHLYGSDSYKHLLQKDEFTSQLKKARRRIAEISLGM</sequence>
<accession>A0A0F6RBW0</accession>
<feature type="signal peptide" evidence="1">
    <location>
        <begin position="1"/>
        <end position="20"/>
    </location>
</feature>
<keyword evidence="1" id="KW-0732">Signal</keyword>
<dbReference type="OrthoDB" id="6196935at2"/>
<evidence type="ECO:0000313" key="3">
    <source>
        <dbReference type="Proteomes" id="UP000034071"/>
    </source>
</evidence>
<name>A0A0F6RBW0_9GAMM</name>
<dbReference type="HOGENOM" id="CLU_2154963_0_0_6"/>
<feature type="chain" id="PRO_5002508915" evidence="1">
    <location>
        <begin position="21"/>
        <end position="111"/>
    </location>
</feature>
<dbReference type="KEGG" id="kge:TQ33_0915"/>
<reference evidence="2 3" key="1">
    <citation type="submission" date="2015-02" db="EMBL/GenBank/DDBJ databases">
        <title>Complete genome sequence of Kangiella geojedonensis strain YCS-5T.</title>
        <authorList>
            <person name="Kim K.M."/>
        </authorList>
    </citation>
    <scope>NUCLEOTIDE SEQUENCE [LARGE SCALE GENOMIC DNA]</scope>
    <source>
        <strain evidence="2 3">YCS-5</strain>
    </source>
</reference>
<evidence type="ECO:0000256" key="1">
    <source>
        <dbReference type="SAM" id="SignalP"/>
    </source>
</evidence>
<keyword evidence="3" id="KW-1185">Reference proteome</keyword>
<dbReference type="EMBL" id="CP010975">
    <property type="protein sequence ID" value="AKE51883.1"/>
    <property type="molecule type" value="Genomic_DNA"/>
</dbReference>